<feature type="compositionally biased region" description="Polar residues" evidence="1">
    <location>
        <begin position="47"/>
        <end position="58"/>
    </location>
</feature>
<gene>
    <name evidence="2" type="ORF">ILUMI_21111</name>
</gene>
<name>A0A8K0CH39_IGNLU</name>
<dbReference type="EMBL" id="VTPC01090040">
    <property type="protein sequence ID" value="KAF2885056.1"/>
    <property type="molecule type" value="Genomic_DNA"/>
</dbReference>
<evidence type="ECO:0000256" key="1">
    <source>
        <dbReference type="SAM" id="MobiDB-lite"/>
    </source>
</evidence>
<evidence type="ECO:0000313" key="2">
    <source>
        <dbReference type="EMBL" id="KAF2885056.1"/>
    </source>
</evidence>
<feature type="compositionally biased region" description="Acidic residues" evidence="1">
    <location>
        <begin position="165"/>
        <end position="174"/>
    </location>
</feature>
<comment type="caution">
    <text evidence="2">The sequence shown here is derived from an EMBL/GenBank/DDBJ whole genome shotgun (WGS) entry which is preliminary data.</text>
</comment>
<protein>
    <submittedName>
        <fullName evidence="2">Uncharacterized protein</fullName>
    </submittedName>
</protein>
<dbReference type="AlphaFoldDB" id="A0A8K0CH39"/>
<dbReference type="Proteomes" id="UP000801492">
    <property type="component" value="Unassembled WGS sequence"/>
</dbReference>
<feature type="region of interest" description="Disordered" evidence="1">
    <location>
        <begin position="150"/>
        <end position="174"/>
    </location>
</feature>
<accession>A0A8K0CH39</accession>
<organism evidence="2 3">
    <name type="scientific">Ignelater luminosus</name>
    <name type="common">Cucubano</name>
    <name type="synonym">Pyrophorus luminosus</name>
    <dbReference type="NCBI Taxonomy" id="2038154"/>
    <lineage>
        <taxon>Eukaryota</taxon>
        <taxon>Metazoa</taxon>
        <taxon>Ecdysozoa</taxon>
        <taxon>Arthropoda</taxon>
        <taxon>Hexapoda</taxon>
        <taxon>Insecta</taxon>
        <taxon>Pterygota</taxon>
        <taxon>Neoptera</taxon>
        <taxon>Endopterygota</taxon>
        <taxon>Coleoptera</taxon>
        <taxon>Polyphaga</taxon>
        <taxon>Elateriformia</taxon>
        <taxon>Elateroidea</taxon>
        <taxon>Elateridae</taxon>
        <taxon>Agrypninae</taxon>
        <taxon>Pyrophorini</taxon>
        <taxon>Ignelater</taxon>
    </lineage>
</organism>
<reference evidence="2" key="1">
    <citation type="submission" date="2019-08" db="EMBL/GenBank/DDBJ databases">
        <title>The genome of the North American firefly Photinus pyralis.</title>
        <authorList>
            <consortium name="Photinus pyralis genome working group"/>
            <person name="Fallon T.R."/>
            <person name="Sander Lower S.E."/>
            <person name="Weng J.-K."/>
        </authorList>
    </citation>
    <scope>NUCLEOTIDE SEQUENCE</scope>
    <source>
        <strain evidence="2">TRF0915ILg1</strain>
        <tissue evidence="2">Whole body</tissue>
    </source>
</reference>
<evidence type="ECO:0000313" key="3">
    <source>
        <dbReference type="Proteomes" id="UP000801492"/>
    </source>
</evidence>
<feature type="region of interest" description="Disordered" evidence="1">
    <location>
        <begin position="1"/>
        <end position="62"/>
    </location>
</feature>
<keyword evidence="3" id="KW-1185">Reference proteome</keyword>
<proteinExistence type="predicted"/>
<sequence length="174" mass="20892">MSMKKDDMIQIEVNNTEKEIEANRKENSKGTRTEEDDVNKFEKGTFPNASTERPIQQTKNKENLILEMVDNDLTSSVRRISTRAHVPNDKIQHEVKTKQAWKKYKHIRKYEDKDEYKKIKNEVKKKVEEAQSESWKEWEKELNNECTRNNKKSSNAIRERNNEDREIEEEQNFM</sequence>
<feature type="compositionally biased region" description="Basic and acidic residues" evidence="1">
    <location>
        <begin position="15"/>
        <end position="43"/>
    </location>
</feature>